<dbReference type="AlphaFoldDB" id="A0A2J8I457"/>
<feature type="active site" evidence="6">
    <location>
        <position position="269"/>
    </location>
</feature>
<dbReference type="PANTHER" id="PTHR38481">
    <property type="entry name" value="HYALURONATE LYASE"/>
    <property type="match status" value="1"/>
</dbReference>
<evidence type="ECO:0000256" key="8">
    <source>
        <dbReference type="SAM" id="SignalP"/>
    </source>
</evidence>
<dbReference type="SUPFAM" id="SSF48230">
    <property type="entry name" value="Chondroitin AC/alginate lyase"/>
    <property type="match status" value="1"/>
</dbReference>
<dbReference type="SUPFAM" id="SSF74650">
    <property type="entry name" value="Galactose mutarotase-like"/>
    <property type="match status" value="1"/>
</dbReference>
<sequence>MKNFKCSLLAISLMAVMGCKESASSSEAQKNVNDATQVTQDNATERKERKANAQDFATLKQRVIPDFVASSEASAKKQGKNLAELSDEYLASISEQGSWADVNYQQIEKPGWQPSLHLDRLVILAAQYNKNPTPEKGKAVSNALTYWLDADPKSWNWWWHDIGIPKRIGYSAVMAKDALDGALLERIVRYLPDAPNFSPNNPNSPIPKAANRTDIALAVLNRGLLTGDAEMVGKAISDIENTITVSTAEGIQHDYSFHQHGPQLYTSGYGPVWFDAAAKWASFVDGLPWQFAADKTEILVSYMMDGQRWSKRHGQWDYNTMSRGISRVKATEYMAEAAKALPENTPMDLIAKWAPERAQDAENFKRHEFGDAGSGLNGFKHFWRSDYSVKSADGHMFSIGMNSQRVEPAEAGNGENLKGFWLGFGSTFLLQRGNEYHNIFPVWDWTLVPGVTAPEYVGQAADWGRIMQPDVSFVGGVSNGKFGVTVMDMDINIRHAETAHSTQPNFYKYGEGKGRTKAKKAWFSFSNEVVALGAGIYSTNHEHVNTSVNQVLLNGQVTVDGKTIENGKRALTDTKWVHHDNVGYVFPENWHGKLSNQTQTGDWSSIRTANKPESVSKEVFALSISHGFKPENQNYQYIIVPGTKAEQVAVYASDIPVSVLVNNEKLQAVAHKGLNVTGIVFHQAGEVELGGGTVIKANLPSVLILDESRDKPILSVSTPGQSFAPLELTLMSAKYGNVTHSVLTPGGEAETGKTLTFAWDEKIDDTHRHSMLIQQQKELASQNIFDLLAEADTEVQGGRYADENFDIVSRWDLYVGQIADKESQDANVTKTSKSLLKFNLERLTDTPVKKATLKLHVRDVSGATEQVINLLKLDNIDWNESYVTWNDVDGTALPTNQALTISDKDKKQWVELDVTELVEMARKQGVLSLMLENASEGFVAFGSDETEQIPMLAIERVVQTQ</sequence>
<dbReference type="GO" id="GO:0016837">
    <property type="term" value="F:carbon-oxygen lyase activity, acting on polysaccharides"/>
    <property type="evidence" value="ECO:0007669"/>
    <property type="project" value="UniProtKB-ARBA"/>
</dbReference>
<dbReference type="Gene3D" id="2.60.220.10">
    <property type="entry name" value="Polysaccharide lyase family 8-like, C-terminal"/>
    <property type="match status" value="1"/>
</dbReference>
<evidence type="ECO:0000313" key="13">
    <source>
        <dbReference type="EMBL" id="PNI05293.1"/>
    </source>
</evidence>
<dbReference type="PROSITE" id="PS51257">
    <property type="entry name" value="PROKAR_LIPOPROTEIN"/>
    <property type="match status" value="1"/>
</dbReference>
<organism evidence="13 14">
    <name type="scientific">Vibrio diazotrophicus</name>
    <dbReference type="NCBI Taxonomy" id="685"/>
    <lineage>
        <taxon>Bacteria</taxon>
        <taxon>Pseudomonadati</taxon>
        <taxon>Pseudomonadota</taxon>
        <taxon>Gammaproteobacteria</taxon>
        <taxon>Vibrionales</taxon>
        <taxon>Vibrionaceae</taxon>
        <taxon>Vibrio</taxon>
    </lineage>
</organism>
<evidence type="ECO:0000256" key="3">
    <source>
        <dbReference type="ARBA" id="ARBA00022525"/>
    </source>
</evidence>
<dbReference type="InterPro" id="IPR011071">
    <property type="entry name" value="Lyase_8-like_C"/>
</dbReference>
<name>A0A2J8I457_VIBDI</name>
<dbReference type="GO" id="GO:0005975">
    <property type="term" value="P:carbohydrate metabolic process"/>
    <property type="evidence" value="ECO:0007669"/>
    <property type="project" value="InterPro"/>
</dbReference>
<dbReference type="GO" id="GO:0030246">
    <property type="term" value="F:carbohydrate binding"/>
    <property type="evidence" value="ECO:0007669"/>
    <property type="project" value="InterPro"/>
</dbReference>
<dbReference type="SUPFAM" id="SSF49863">
    <property type="entry name" value="Hyaluronate lyase-like, C-terminal domain"/>
    <property type="match status" value="1"/>
</dbReference>
<dbReference type="Pfam" id="PF02884">
    <property type="entry name" value="Lyase_8_C"/>
    <property type="match status" value="1"/>
</dbReference>
<evidence type="ECO:0000256" key="5">
    <source>
        <dbReference type="ARBA" id="ARBA00023239"/>
    </source>
</evidence>
<accession>A0A2J8I457</accession>
<dbReference type="PANTHER" id="PTHR38481:SF1">
    <property type="entry name" value="HYALURONATE LYASE"/>
    <property type="match status" value="1"/>
</dbReference>
<feature type="domain" description="Polysaccharide lyase family 8 C-terminal" evidence="10">
    <location>
        <begin position="658"/>
        <end position="722"/>
    </location>
</feature>
<comment type="subcellular location">
    <subcellularLocation>
        <location evidence="1">Secreted</location>
    </subcellularLocation>
</comment>
<dbReference type="InterPro" id="IPR038970">
    <property type="entry name" value="Lyase_8"/>
</dbReference>
<keyword evidence="3" id="KW-0964">Secreted</keyword>
<dbReference type="InterPro" id="IPR055372">
    <property type="entry name" value="CBM96"/>
</dbReference>
<dbReference type="InterPro" id="IPR004103">
    <property type="entry name" value="Lyase_8_C"/>
</dbReference>
<dbReference type="Gene3D" id="1.50.10.100">
    <property type="entry name" value="Chondroitin AC/alginate lyase"/>
    <property type="match status" value="1"/>
</dbReference>
<evidence type="ECO:0008006" key="15">
    <source>
        <dbReference type="Google" id="ProtNLM"/>
    </source>
</evidence>
<feature type="signal peptide" evidence="8">
    <location>
        <begin position="1"/>
        <end position="22"/>
    </location>
</feature>
<feature type="domain" description="Polysaccharide lyase 8 N-terminal alpha-helical" evidence="11">
    <location>
        <begin position="72"/>
        <end position="359"/>
    </location>
</feature>
<dbReference type="InterPro" id="IPR014718">
    <property type="entry name" value="GH-type_carb-bd"/>
</dbReference>
<feature type="chain" id="PRO_5014408113" description="Chondroitin AC lyase" evidence="8">
    <location>
        <begin position="23"/>
        <end position="961"/>
    </location>
</feature>
<evidence type="ECO:0000259" key="11">
    <source>
        <dbReference type="Pfam" id="PF08124"/>
    </source>
</evidence>
<dbReference type="Gene3D" id="2.70.98.10">
    <property type="match status" value="1"/>
</dbReference>
<dbReference type="CDD" id="cd01083">
    <property type="entry name" value="GAG_Lyase"/>
    <property type="match status" value="1"/>
</dbReference>
<protein>
    <recommendedName>
        <fullName evidence="15">Chondroitin AC lyase</fullName>
    </recommendedName>
</protein>
<evidence type="ECO:0000256" key="4">
    <source>
        <dbReference type="ARBA" id="ARBA00022729"/>
    </source>
</evidence>
<dbReference type="GO" id="GO:0005576">
    <property type="term" value="C:extracellular region"/>
    <property type="evidence" value="ECO:0007669"/>
    <property type="project" value="UniProtKB-SubCell"/>
</dbReference>
<dbReference type="NCBIfam" id="NF033679">
    <property type="entry name" value="DNRLRE_dom"/>
    <property type="match status" value="1"/>
</dbReference>
<dbReference type="RefSeq" id="WP_102965947.1">
    <property type="nucleotide sequence ID" value="NZ_POSK01000004.1"/>
</dbReference>
<feature type="active site" evidence="6">
    <location>
        <position position="260"/>
    </location>
</feature>
<evidence type="ECO:0000259" key="12">
    <source>
        <dbReference type="Pfam" id="PF24517"/>
    </source>
</evidence>
<dbReference type="InterPro" id="IPR008929">
    <property type="entry name" value="Chondroitin_lyas"/>
</dbReference>
<proteinExistence type="inferred from homology"/>
<dbReference type="Pfam" id="PF02278">
    <property type="entry name" value="Lyase_8"/>
    <property type="match status" value="1"/>
</dbReference>
<reference evidence="13 14" key="1">
    <citation type="submission" date="2018-01" db="EMBL/GenBank/DDBJ databases">
        <title>Draft genome sequences of six Vibrio diazotrophicus strains isolated from deep-sea sediments of the Baltic Sea.</title>
        <authorList>
            <person name="Castillo D."/>
            <person name="Vandieken V."/>
            <person name="Chiang O."/>
            <person name="Middelboe M."/>
        </authorList>
    </citation>
    <scope>NUCLEOTIDE SEQUENCE [LARGE SCALE GENOMIC DNA]</scope>
    <source>
        <strain evidence="13 14">60.27F</strain>
    </source>
</reference>
<dbReference type="EMBL" id="POSK01000004">
    <property type="protein sequence ID" value="PNI05293.1"/>
    <property type="molecule type" value="Genomic_DNA"/>
</dbReference>
<dbReference type="InterPro" id="IPR012970">
    <property type="entry name" value="Lyase_8_alpha_N"/>
</dbReference>
<feature type="domain" description="Polysaccharide lyase family 8 central" evidence="9">
    <location>
        <begin position="380"/>
        <end position="643"/>
    </location>
</feature>
<dbReference type="InterPro" id="IPR003159">
    <property type="entry name" value="Lyase_8_central_dom"/>
</dbReference>
<keyword evidence="5" id="KW-0456">Lyase</keyword>
<feature type="domain" description="Carbohydrate-binding module family 96" evidence="12">
    <location>
        <begin position="786"/>
        <end position="954"/>
    </location>
</feature>
<comment type="caution">
    <text evidence="13">The sequence shown here is derived from an EMBL/GenBank/DDBJ whole genome shotgun (WGS) entry which is preliminary data.</text>
</comment>
<evidence type="ECO:0000259" key="9">
    <source>
        <dbReference type="Pfam" id="PF02278"/>
    </source>
</evidence>
<dbReference type="Pfam" id="PF24517">
    <property type="entry name" value="CBM96"/>
    <property type="match status" value="1"/>
</dbReference>
<gene>
    <name evidence="13" type="ORF">C1N32_07870</name>
</gene>
<dbReference type="Pfam" id="PF08124">
    <property type="entry name" value="Lyase_8_N"/>
    <property type="match status" value="1"/>
</dbReference>
<dbReference type="Proteomes" id="UP000236449">
    <property type="component" value="Unassembled WGS sequence"/>
</dbReference>
<keyword evidence="4 8" id="KW-0732">Signal</keyword>
<evidence type="ECO:0000256" key="7">
    <source>
        <dbReference type="SAM" id="MobiDB-lite"/>
    </source>
</evidence>
<feature type="region of interest" description="Disordered" evidence="7">
    <location>
        <begin position="25"/>
        <end position="51"/>
    </location>
</feature>
<evidence type="ECO:0000259" key="10">
    <source>
        <dbReference type="Pfam" id="PF02884"/>
    </source>
</evidence>
<comment type="similarity">
    <text evidence="2">Belongs to the polysaccharide lyase 8 family.</text>
</comment>
<evidence type="ECO:0000256" key="6">
    <source>
        <dbReference type="PIRSR" id="PIRSR638970-1"/>
    </source>
</evidence>
<evidence type="ECO:0000256" key="1">
    <source>
        <dbReference type="ARBA" id="ARBA00004613"/>
    </source>
</evidence>
<evidence type="ECO:0000256" key="2">
    <source>
        <dbReference type="ARBA" id="ARBA00006699"/>
    </source>
</evidence>
<feature type="compositionally biased region" description="Polar residues" evidence="7">
    <location>
        <begin position="25"/>
        <end position="42"/>
    </location>
</feature>
<feature type="active site" evidence="6">
    <location>
        <position position="323"/>
    </location>
</feature>
<dbReference type="InterPro" id="IPR011013">
    <property type="entry name" value="Gal_mutarotase_sf_dom"/>
</dbReference>
<evidence type="ECO:0000313" key="14">
    <source>
        <dbReference type="Proteomes" id="UP000236449"/>
    </source>
</evidence>
<dbReference type="OrthoDB" id="6636047at2"/>